<sequence>MAEEGANPWGLSASGSMKNAKNAKAEWVWSPSKLSPANPLYPPGHGPLESDIGDWCEARARDRKNRDNHFEPYNLRPREQVNHKRPTSLNFFTPMTITQSVRHSSQATIPEAPIEKLRQVSIQALNILQELYSVQREHDNHWNSTILASRNVNYDKVIQWVQNLDKPKQTSVNQHQAGASQPLHCQEVGDIIFKLQQLGNYQVAQLKQEIKRIRCNKCSTDVGGEFTIMVAEHGILCWGCLLVQKSEHEKRADKAKKEELAQKMNKVFRPMHCVELRPRRCDEEAPPR</sequence>
<proteinExistence type="predicted"/>
<accession>A0AAV9GTF8</accession>
<evidence type="ECO:0000313" key="1">
    <source>
        <dbReference type="EMBL" id="KAK4452003.1"/>
    </source>
</evidence>
<keyword evidence="2" id="KW-1185">Reference proteome</keyword>
<evidence type="ECO:0000313" key="2">
    <source>
        <dbReference type="Proteomes" id="UP001321760"/>
    </source>
</evidence>
<gene>
    <name evidence="1" type="ORF">QBC34DRAFT_423149</name>
</gene>
<reference evidence="1" key="1">
    <citation type="journal article" date="2023" name="Mol. Phylogenet. Evol.">
        <title>Genome-scale phylogeny and comparative genomics of the fungal order Sordariales.</title>
        <authorList>
            <person name="Hensen N."/>
            <person name="Bonometti L."/>
            <person name="Westerberg I."/>
            <person name="Brannstrom I.O."/>
            <person name="Guillou S."/>
            <person name="Cros-Aarteil S."/>
            <person name="Calhoun S."/>
            <person name="Haridas S."/>
            <person name="Kuo A."/>
            <person name="Mondo S."/>
            <person name="Pangilinan J."/>
            <person name="Riley R."/>
            <person name="LaButti K."/>
            <person name="Andreopoulos B."/>
            <person name="Lipzen A."/>
            <person name="Chen C."/>
            <person name="Yan M."/>
            <person name="Daum C."/>
            <person name="Ng V."/>
            <person name="Clum A."/>
            <person name="Steindorff A."/>
            <person name="Ohm R.A."/>
            <person name="Martin F."/>
            <person name="Silar P."/>
            <person name="Natvig D.O."/>
            <person name="Lalanne C."/>
            <person name="Gautier V."/>
            <person name="Ament-Velasquez S.L."/>
            <person name="Kruys A."/>
            <person name="Hutchinson M.I."/>
            <person name="Powell A.J."/>
            <person name="Barry K."/>
            <person name="Miller A.N."/>
            <person name="Grigoriev I.V."/>
            <person name="Debuchy R."/>
            <person name="Gladieux P."/>
            <person name="Hiltunen Thoren M."/>
            <person name="Johannesson H."/>
        </authorList>
    </citation>
    <scope>NUCLEOTIDE SEQUENCE</scope>
    <source>
        <strain evidence="1">PSN243</strain>
    </source>
</reference>
<name>A0AAV9GTF8_9PEZI</name>
<dbReference type="Proteomes" id="UP001321760">
    <property type="component" value="Unassembled WGS sequence"/>
</dbReference>
<comment type="caution">
    <text evidence="1">The sequence shown here is derived from an EMBL/GenBank/DDBJ whole genome shotgun (WGS) entry which is preliminary data.</text>
</comment>
<dbReference type="EMBL" id="MU865925">
    <property type="protein sequence ID" value="KAK4452003.1"/>
    <property type="molecule type" value="Genomic_DNA"/>
</dbReference>
<protein>
    <submittedName>
        <fullName evidence="1">Uncharacterized protein</fullName>
    </submittedName>
</protein>
<dbReference type="AlphaFoldDB" id="A0AAV9GTF8"/>
<organism evidence="1 2">
    <name type="scientific">Podospora aff. communis PSN243</name>
    <dbReference type="NCBI Taxonomy" id="3040156"/>
    <lineage>
        <taxon>Eukaryota</taxon>
        <taxon>Fungi</taxon>
        <taxon>Dikarya</taxon>
        <taxon>Ascomycota</taxon>
        <taxon>Pezizomycotina</taxon>
        <taxon>Sordariomycetes</taxon>
        <taxon>Sordariomycetidae</taxon>
        <taxon>Sordariales</taxon>
        <taxon>Podosporaceae</taxon>
        <taxon>Podospora</taxon>
    </lineage>
</organism>
<reference evidence="1" key="2">
    <citation type="submission" date="2023-05" db="EMBL/GenBank/DDBJ databases">
        <authorList>
            <consortium name="Lawrence Berkeley National Laboratory"/>
            <person name="Steindorff A."/>
            <person name="Hensen N."/>
            <person name="Bonometti L."/>
            <person name="Westerberg I."/>
            <person name="Brannstrom I.O."/>
            <person name="Guillou S."/>
            <person name="Cros-Aarteil S."/>
            <person name="Calhoun S."/>
            <person name="Haridas S."/>
            <person name="Kuo A."/>
            <person name="Mondo S."/>
            <person name="Pangilinan J."/>
            <person name="Riley R."/>
            <person name="Labutti K."/>
            <person name="Andreopoulos B."/>
            <person name="Lipzen A."/>
            <person name="Chen C."/>
            <person name="Yanf M."/>
            <person name="Daum C."/>
            <person name="Ng V."/>
            <person name="Clum A."/>
            <person name="Ohm R."/>
            <person name="Martin F."/>
            <person name="Silar P."/>
            <person name="Natvig D."/>
            <person name="Lalanne C."/>
            <person name="Gautier V."/>
            <person name="Ament-Velasquez S.L."/>
            <person name="Kruys A."/>
            <person name="Hutchinson M.I."/>
            <person name="Powell A.J."/>
            <person name="Barry K."/>
            <person name="Miller A.N."/>
            <person name="Grigoriev I.V."/>
            <person name="Debuchy R."/>
            <person name="Gladieux P."/>
            <person name="Thoren M.H."/>
            <person name="Johannesson H."/>
        </authorList>
    </citation>
    <scope>NUCLEOTIDE SEQUENCE</scope>
    <source>
        <strain evidence="1">PSN243</strain>
    </source>
</reference>